<comment type="caution">
    <text evidence="1">The sequence shown here is derived from an EMBL/GenBank/DDBJ whole genome shotgun (WGS) entry which is preliminary data.</text>
</comment>
<dbReference type="AlphaFoldDB" id="A0A1L8WS93"/>
<sequence>MSIDYAMNFAEDPRTPESFKVSQMNQHTFRIFSSAEKPKLEETLNVLLFDWKFSRLNKEKKQLTELVQKANKEMKSPVTKKSEMFFLQR</sequence>
<evidence type="ECO:0000313" key="2">
    <source>
        <dbReference type="Proteomes" id="UP000182152"/>
    </source>
</evidence>
<evidence type="ECO:0000313" key="1">
    <source>
        <dbReference type="EMBL" id="OJG83879.1"/>
    </source>
</evidence>
<reference evidence="1 2" key="1">
    <citation type="submission" date="2014-12" db="EMBL/GenBank/DDBJ databases">
        <title>Draft genome sequences of 29 type strains of Enterococci.</title>
        <authorList>
            <person name="Zhong Z."/>
            <person name="Sun Z."/>
            <person name="Liu W."/>
            <person name="Zhang W."/>
            <person name="Zhang H."/>
        </authorList>
    </citation>
    <scope>NUCLEOTIDE SEQUENCE [LARGE SCALE GENOMIC DNA]</scope>
    <source>
        <strain evidence="1 2">DSM 15687</strain>
    </source>
</reference>
<dbReference type="RefSeq" id="WP_369885864.1">
    <property type="nucleotide sequence ID" value="NZ_JBCLRY010000001.1"/>
</dbReference>
<dbReference type="STRING" id="150033.RV14_GL000056"/>
<dbReference type="Proteomes" id="UP000182152">
    <property type="component" value="Unassembled WGS sequence"/>
</dbReference>
<name>A0A1L8WS93_9ENTE</name>
<protein>
    <submittedName>
        <fullName evidence="1">Uncharacterized protein</fullName>
    </submittedName>
</protein>
<proteinExistence type="predicted"/>
<organism evidence="1 2">
    <name type="scientific">Enterococcus ratti</name>
    <dbReference type="NCBI Taxonomy" id="150033"/>
    <lineage>
        <taxon>Bacteria</taxon>
        <taxon>Bacillati</taxon>
        <taxon>Bacillota</taxon>
        <taxon>Bacilli</taxon>
        <taxon>Lactobacillales</taxon>
        <taxon>Enterococcaceae</taxon>
        <taxon>Enterococcus</taxon>
    </lineage>
</organism>
<dbReference type="EMBL" id="JXLB01000001">
    <property type="protein sequence ID" value="OJG83879.1"/>
    <property type="molecule type" value="Genomic_DNA"/>
</dbReference>
<keyword evidence="2" id="KW-1185">Reference proteome</keyword>
<accession>A0A1L8WS93</accession>
<gene>
    <name evidence="1" type="ORF">RV14_GL000056</name>
</gene>